<dbReference type="EMBL" id="MCFL01000037">
    <property type="protein sequence ID" value="ORZ33225.1"/>
    <property type="molecule type" value="Genomic_DNA"/>
</dbReference>
<accession>A0A1Y2HP05</accession>
<comment type="caution">
    <text evidence="2">The sequence shown here is derived from an EMBL/GenBank/DDBJ whole genome shotgun (WGS) entry which is preliminary data.</text>
</comment>
<reference evidence="2 3" key="1">
    <citation type="submission" date="2016-07" db="EMBL/GenBank/DDBJ databases">
        <title>Pervasive Adenine N6-methylation of Active Genes in Fungi.</title>
        <authorList>
            <consortium name="DOE Joint Genome Institute"/>
            <person name="Mondo S.J."/>
            <person name="Dannebaum R.O."/>
            <person name="Kuo R.C."/>
            <person name="Labutti K."/>
            <person name="Haridas S."/>
            <person name="Kuo A."/>
            <person name="Salamov A."/>
            <person name="Ahrendt S.R."/>
            <person name="Lipzen A."/>
            <person name="Sullivan W."/>
            <person name="Andreopoulos W.B."/>
            <person name="Clum A."/>
            <person name="Lindquist E."/>
            <person name="Daum C."/>
            <person name="Ramamoorthy G.K."/>
            <person name="Gryganskyi A."/>
            <person name="Culley D."/>
            <person name="Magnuson J.K."/>
            <person name="James T.Y."/>
            <person name="O'Malley M.A."/>
            <person name="Stajich J.E."/>
            <person name="Spatafora J.W."/>
            <person name="Visel A."/>
            <person name="Grigoriev I.V."/>
        </authorList>
    </citation>
    <scope>NUCLEOTIDE SEQUENCE [LARGE SCALE GENOMIC DNA]</scope>
    <source>
        <strain evidence="2 3">PL171</strain>
    </source>
</reference>
<organism evidence="2 3">
    <name type="scientific">Catenaria anguillulae PL171</name>
    <dbReference type="NCBI Taxonomy" id="765915"/>
    <lineage>
        <taxon>Eukaryota</taxon>
        <taxon>Fungi</taxon>
        <taxon>Fungi incertae sedis</taxon>
        <taxon>Blastocladiomycota</taxon>
        <taxon>Blastocladiomycetes</taxon>
        <taxon>Blastocladiales</taxon>
        <taxon>Catenariaceae</taxon>
        <taxon>Catenaria</taxon>
    </lineage>
</organism>
<dbReference type="AlphaFoldDB" id="A0A1Y2HP05"/>
<dbReference type="Proteomes" id="UP000193411">
    <property type="component" value="Unassembled WGS sequence"/>
</dbReference>
<gene>
    <name evidence="2" type="ORF">BCR44DRAFT_1434440</name>
    <name evidence="1" type="ORF">BCR44DRAFT_1438566</name>
</gene>
<evidence type="ECO:0000313" key="2">
    <source>
        <dbReference type="EMBL" id="ORZ35541.1"/>
    </source>
</evidence>
<dbReference type="EMBL" id="MCFL01000022">
    <property type="protein sequence ID" value="ORZ35541.1"/>
    <property type="molecule type" value="Genomic_DNA"/>
</dbReference>
<evidence type="ECO:0000313" key="1">
    <source>
        <dbReference type="EMBL" id="ORZ33225.1"/>
    </source>
</evidence>
<name>A0A1Y2HP05_9FUNG</name>
<keyword evidence="3" id="KW-1185">Reference proteome</keyword>
<proteinExistence type="predicted"/>
<protein>
    <submittedName>
        <fullName evidence="2">Uncharacterized protein</fullName>
    </submittedName>
</protein>
<sequence length="93" mass="10086">MQSGLHWTLKSGSPEAVHLTSTWTTFTTSIHSSKEQPLQQPTLSTWGLPLPSSTIMPQSLFSATAQQSTTTNASMTLYNSSNKTFHTTAAKQS</sequence>
<evidence type="ECO:0000313" key="3">
    <source>
        <dbReference type="Proteomes" id="UP000193411"/>
    </source>
</evidence>